<keyword evidence="3" id="KW-1185">Reference proteome</keyword>
<gene>
    <name evidence="2" type="ORF">LEMA_P048350.1</name>
</gene>
<dbReference type="Proteomes" id="UP000002668">
    <property type="component" value="Genome"/>
</dbReference>
<protein>
    <submittedName>
        <fullName evidence="2">Uncharacterized protein</fullName>
    </submittedName>
</protein>
<dbReference type="eggNOG" id="ENOG502T6ET">
    <property type="taxonomic scope" value="Eukaryota"/>
</dbReference>
<dbReference type="VEuPathDB" id="FungiDB:LEMA_P048350.1"/>
<evidence type="ECO:0000313" key="2">
    <source>
        <dbReference type="EMBL" id="CBX92129.1"/>
    </source>
</evidence>
<dbReference type="AlphaFoldDB" id="E5R5F9"/>
<evidence type="ECO:0000256" key="1">
    <source>
        <dbReference type="SAM" id="MobiDB-lite"/>
    </source>
</evidence>
<reference evidence="3" key="1">
    <citation type="journal article" date="2011" name="Nat. Commun.">
        <title>Effector diversification within compartments of the Leptosphaeria maculans genome affected by Repeat-Induced Point mutations.</title>
        <authorList>
            <person name="Rouxel T."/>
            <person name="Grandaubert J."/>
            <person name="Hane J.K."/>
            <person name="Hoede C."/>
            <person name="van de Wouw A.P."/>
            <person name="Couloux A."/>
            <person name="Dominguez V."/>
            <person name="Anthouard V."/>
            <person name="Bally P."/>
            <person name="Bourras S."/>
            <person name="Cozijnsen A.J."/>
            <person name="Ciuffetti L.M."/>
            <person name="Degrave A."/>
            <person name="Dilmaghani A."/>
            <person name="Duret L."/>
            <person name="Fudal I."/>
            <person name="Goodwin S.B."/>
            <person name="Gout L."/>
            <person name="Glaser N."/>
            <person name="Linglin J."/>
            <person name="Kema G.H.J."/>
            <person name="Lapalu N."/>
            <person name="Lawrence C.B."/>
            <person name="May K."/>
            <person name="Meyer M."/>
            <person name="Ollivier B."/>
            <person name="Poulain J."/>
            <person name="Schoch C.L."/>
            <person name="Simon A."/>
            <person name="Spatafora J.W."/>
            <person name="Stachowiak A."/>
            <person name="Turgeon B.G."/>
            <person name="Tyler B.M."/>
            <person name="Vincent D."/>
            <person name="Weissenbach J."/>
            <person name="Amselem J."/>
            <person name="Quesneville H."/>
            <person name="Oliver R.P."/>
            <person name="Wincker P."/>
            <person name="Balesdent M.-H."/>
            <person name="Howlett B.J."/>
        </authorList>
    </citation>
    <scope>NUCLEOTIDE SEQUENCE [LARGE SCALE GENOMIC DNA]</scope>
    <source>
        <strain evidence="3">JN3 / isolate v23.1.3 / race Av1-4-5-6-7-8</strain>
    </source>
</reference>
<feature type="compositionally biased region" description="Polar residues" evidence="1">
    <location>
        <begin position="70"/>
        <end position="85"/>
    </location>
</feature>
<dbReference type="InParanoid" id="E5R5F9"/>
<dbReference type="OMA" id="LLEWIHF"/>
<dbReference type="EMBL" id="FP929083">
    <property type="protein sequence ID" value="CBX92129.1"/>
    <property type="molecule type" value="Genomic_DNA"/>
</dbReference>
<dbReference type="HOGENOM" id="CLU_685248_0_0_1"/>
<dbReference type="GeneID" id="13284832"/>
<sequence length="402" mass="45312">MTNHHDLSIRTRSASPTVSDTSDMNVLSTSHSPVSDYEIFLSQPSTPTFTVGPSTSRLREANRRFVPRGQASNFSSASRSPTMLPSTPYPSLRQMYRARAVQGNFPPAGAKSPAWTVGQGGFGTMDILPQEVRQMIFGLAFGSQRDNPVTVRTCCGPDTTEQIRDACRKHGIVAKRDAGRFNMLRVSKAMREEASWVVYYNTALLLDMNETMVPYMSRSHSSRSLRIAGNSLRTNERKSAFWLNAARFRCVHLRVPEDTAKWGVPVKFTRYLLQASMMFCKLWADVPSGNSGRTVRFVRIHLGSMFGEMLPYNMESQAAARYGELLDWLCTHSPTAEPDFDALASECTHNLHCMLDLAGKHQARYKWDVTVQTHLDRKDEDGLDELRRFQNRCEKNGVAIIR</sequence>
<feature type="region of interest" description="Disordered" evidence="1">
    <location>
        <begin position="66"/>
        <end position="85"/>
    </location>
</feature>
<feature type="region of interest" description="Disordered" evidence="1">
    <location>
        <begin position="1"/>
        <end position="27"/>
    </location>
</feature>
<name>E5R5F9_LEPMJ</name>
<dbReference type="OrthoDB" id="3797827at2759"/>
<evidence type="ECO:0000313" key="3">
    <source>
        <dbReference type="Proteomes" id="UP000002668"/>
    </source>
</evidence>
<accession>E5R5F9</accession>
<proteinExistence type="predicted"/>
<organism evidence="3">
    <name type="scientific">Leptosphaeria maculans (strain JN3 / isolate v23.1.3 / race Av1-4-5-6-7-8)</name>
    <name type="common">Blackleg fungus</name>
    <name type="synonym">Phoma lingam</name>
    <dbReference type="NCBI Taxonomy" id="985895"/>
    <lineage>
        <taxon>Eukaryota</taxon>
        <taxon>Fungi</taxon>
        <taxon>Dikarya</taxon>
        <taxon>Ascomycota</taxon>
        <taxon>Pezizomycotina</taxon>
        <taxon>Dothideomycetes</taxon>
        <taxon>Pleosporomycetidae</taxon>
        <taxon>Pleosporales</taxon>
        <taxon>Pleosporineae</taxon>
        <taxon>Leptosphaeriaceae</taxon>
        <taxon>Plenodomus</taxon>
        <taxon>Plenodomus lingam/Leptosphaeria maculans species complex</taxon>
    </lineage>
</organism>
<feature type="compositionally biased region" description="Polar residues" evidence="1">
    <location>
        <begin position="10"/>
        <end position="27"/>
    </location>
</feature>